<dbReference type="InterPro" id="IPR017920">
    <property type="entry name" value="COMM"/>
</dbReference>
<evidence type="ECO:0000259" key="1">
    <source>
        <dbReference type="PROSITE" id="PS51269"/>
    </source>
</evidence>
<dbReference type="PROSITE" id="PS51269">
    <property type="entry name" value="COMM"/>
    <property type="match status" value="1"/>
</dbReference>
<protein>
    <recommendedName>
        <fullName evidence="1">COMM domain-containing protein</fullName>
    </recommendedName>
</protein>
<comment type="caution">
    <text evidence="2">The sequence shown here is derived from an EMBL/GenBank/DDBJ whole genome shotgun (WGS) entry which is preliminary data.</text>
</comment>
<dbReference type="AlphaFoldDB" id="A0A9W7DNE9"/>
<name>A0A9W7DNE9_9STRA</name>
<dbReference type="Proteomes" id="UP001162640">
    <property type="component" value="Unassembled WGS sequence"/>
</dbReference>
<organism evidence="2 3">
    <name type="scientific">Triparma laevis f. inornata</name>
    <dbReference type="NCBI Taxonomy" id="1714386"/>
    <lineage>
        <taxon>Eukaryota</taxon>
        <taxon>Sar</taxon>
        <taxon>Stramenopiles</taxon>
        <taxon>Ochrophyta</taxon>
        <taxon>Bolidophyceae</taxon>
        <taxon>Parmales</taxon>
        <taxon>Triparmaceae</taxon>
        <taxon>Triparma</taxon>
    </lineage>
</organism>
<evidence type="ECO:0000313" key="2">
    <source>
        <dbReference type="EMBL" id="GMH48707.1"/>
    </source>
</evidence>
<gene>
    <name evidence="2" type="ORF">TL16_g00350</name>
</gene>
<reference evidence="3" key="1">
    <citation type="journal article" date="2023" name="Commun. Biol.">
        <title>Genome analysis of Parmales, the sister group of diatoms, reveals the evolutionary specialization of diatoms from phago-mixotrophs to photoautotrophs.</title>
        <authorList>
            <person name="Ban H."/>
            <person name="Sato S."/>
            <person name="Yoshikawa S."/>
            <person name="Yamada K."/>
            <person name="Nakamura Y."/>
            <person name="Ichinomiya M."/>
            <person name="Sato N."/>
            <person name="Blanc-Mathieu R."/>
            <person name="Endo H."/>
            <person name="Kuwata A."/>
            <person name="Ogata H."/>
        </authorList>
    </citation>
    <scope>NUCLEOTIDE SEQUENCE [LARGE SCALE GENOMIC DNA]</scope>
</reference>
<dbReference type="EMBL" id="BLQM01000006">
    <property type="protein sequence ID" value="GMH48707.1"/>
    <property type="molecule type" value="Genomic_DNA"/>
</dbReference>
<feature type="domain" description="COMM" evidence="1">
    <location>
        <begin position="6"/>
        <end position="74"/>
    </location>
</feature>
<proteinExistence type="predicted"/>
<dbReference type="Pfam" id="PF07258">
    <property type="entry name" value="COMM_domain"/>
    <property type="match status" value="1"/>
</dbReference>
<evidence type="ECO:0000313" key="3">
    <source>
        <dbReference type="Proteomes" id="UP001162640"/>
    </source>
</evidence>
<sequence>MSSFTTLSDFDYSVSVSLSSSTVSSTRQPLVLLKLTLKNPDGTERDEIIEMDKEGLEGFLKELGGIEEKRREILGEG</sequence>
<accession>A0A9W7DNE9</accession>